<gene>
    <name evidence="1" type="ORF">DRE_02345</name>
</gene>
<sequence>MDPFAVTALPEAVADELAGFLRSHLAAPRDAFHSTQLATFAAATTAHRDALQDAQSQLATVIEPAAEAVLPLAHELRSTFEQVDRLEHLLTKVVAPQIKDLAAKLDATEQQLRRQERALNDGRPVDLWRGIDLSARSVFSTADYLDADGKLKDLSSSGQG</sequence>
<dbReference type="OrthoDB" id="5363319at2759"/>
<proteinExistence type="predicted"/>
<evidence type="ECO:0000313" key="2">
    <source>
        <dbReference type="Proteomes" id="UP000024837"/>
    </source>
</evidence>
<protein>
    <submittedName>
        <fullName evidence="1">Uncharacterized protein</fullName>
    </submittedName>
</protein>
<evidence type="ECO:0000313" key="1">
    <source>
        <dbReference type="EMBL" id="EWC48241.1"/>
    </source>
</evidence>
<accession>W7HVM6</accession>
<name>W7HVM6_9PEZI</name>
<keyword evidence="2" id="KW-1185">Reference proteome</keyword>
<dbReference type="AlphaFoldDB" id="W7HVM6"/>
<dbReference type="Proteomes" id="UP000024837">
    <property type="component" value="Unassembled WGS sequence"/>
</dbReference>
<dbReference type="EMBL" id="KI966401">
    <property type="protein sequence ID" value="EWC48241.1"/>
    <property type="molecule type" value="Genomic_DNA"/>
</dbReference>
<organism evidence="1 2">
    <name type="scientific">Drechslerella stenobrocha 248</name>
    <dbReference type="NCBI Taxonomy" id="1043628"/>
    <lineage>
        <taxon>Eukaryota</taxon>
        <taxon>Fungi</taxon>
        <taxon>Dikarya</taxon>
        <taxon>Ascomycota</taxon>
        <taxon>Pezizomycotina</taxon>
        <taxon>Orbiliomycetes</taxon>
        <taxon>Orbiliales</taxon>
        <taxon>Orbiliaceae</taxon>
        <taxon>Drechslerella</taxon>
    </lineage>
</organism>
<reference evidence="1 2" key="1">
    <citation type="submission" date="2013-05" db="EMBL/GenBank/DDBJ databases">
        <title>Drechslerella stenobrocha genome reveals carnivorous origination and mechanical trapping mechanism of predatory fungi.</title>
        <authorList>
            <person name="Liu X."/>
            <person name="Zhang W."/>
            <person name="Liu K."/>
        </authorList>
    </citation>
    <scope>NUCLEOTIDE SEQUENCE [LARGE SCALE GENOMIC DNA]</scope>
    <source>
        <strain evidence="1 2">248</strain>
    </source>
</reference>
<dbReference type="HOGENOM" id="CLU_1610696_0_0_1"/>